<reference evidence="3" key="1">
    <citation type="submission" date="2025-08" db="UniProtKB">
        <authorList>
            <consortium name="RefSeq"/>
        </authorList>
    </citation>
    <scope>IDENTIFICATION</scope>
</reference>
<feature type="region of interest" description="Disordered" evidence="1">
    <location>
        <begin position="1"/>
        <end position="116"/>
    </location>
</feature>
<proteinExistence type="predicted"/>
<keyword evidence="2" id="KW-1185">Reference proteome</keyword>
<feature type="compositionally biased region" description="Low complexity" evidence="1">
    <location>
        <begin position="98"/>
        <end position="116"/>
    </location>
</feature>
<evidence type="ECO:0000313" key="2">
    <source>
        <dbReference type="Proteomes" id="UP000695022"/>
    </source>
</evidence>
<feature type="compositionally biased region" description="Polar residues" evidence="1">
    <location>
        <begin position="23"/>
        <end position="44"/>
    </location>
</feature>
<accession>A0ABM1F5M4</accession>
<evidence type="ECO:0000256" key="1">
    <source>
        <dbReference type="SAM" id="MobiDB-lite"/>
    </source>
</evidence>
<gene>
    <name evidence="3" type="primary">LOC106819655</name>
</gene>
<evidence type="ECO:0000313" key="3">
    <source>
        <dbReference type="RefSeq" id="XP_014679745.1"/>
    </source>
</evidence>
<protein>
    <submittedName>
        <fullName evidence="3">30S ribosomal protein S3-like</fullName>
    </submittedName>
</protein>
<sequence length="116" mass="11297">MAAGRTNSRFLHPAGASVAAATRKSSSRVGTKPTKQTTSVSNTRAAAAAAAAAGGGGMASAASVPAGIRGKSPSSSPLSKQAKPASLSTAARKPSPQKTAAANTNNKNLPAATKKR</sequence>
<dbReference type="GeneID" id="106819655"/>
<organism evidence="2 3">
    <name type="scientific">Priapulus caudatus</name>
    <name type="common">Priapulid worm</name>
    <dbReference type="NCBI Taxonomy" id="37621"/>
    <lineage>
        <taxon>Eukaryota</taxon>
        <taxon>Metazoa</taxon>
        <taxon>Ecdysozoa</taxon>
        <taxon>Scalidophora</taxon>
        <taxon>Priapulida</taxon>
        <taxon>Priapulimorpha</taxon>
        <taxon>Priapulimorphida</taxon>
        <taxon>Priapulidae</taxon>
        <taxon>Priapulus</taxon>
    </lineage>
</organism>
<dbReference type="RefSeq" id="XP_014679745.1">
    <property type="nucleotide sequence ID" value="XM_014824259.1"/>
</dbReference>
<name>A0ABM1F5M4_PRICU</name>
<dbReference type="Proteomes" id="UP000695022">
    <property type="component" value="Unplaced"/>
</dbReference>